<sequence>MAKRETRSLTVVKKQQLTPNMLRITLGGEELENFPQDQDGGYIKLLLETDKGSLKRSYTIRAFRSESLELDVDFVLHGENGHAGPASEWASKVTIGDHVNLTGPGPVKRISTTEDWYFIAGDMTALPAISVNLEAMPRDAKGYAIIEIIEDADKQKFNSPEGIEIRWVINPHPELANSILPDALKVLPWLEGKPNVWLACEFSGMKQLRDYFKKENNVSKNEIYISSYWKIGDTDEGHKKAKALDKALNILD</sequence>
<proteinExistence type="inferred from homology"/>
<dbReference type="GO" id="GO:0016491">
    <property type="term" value="F:oxidoreductase activity"/>
    <property type="evidence" value="ECO:0007669"/>
    <property type="project" value="InterPro"/>
</dbReference>
<name>A0A2A5CHZ4_9GAMM</name>
<dbReference type="Gene3D" id="3.40.50.80">
    <property type="entry name" value="Nucleotide-binding domain of ferredoxin-NADP reductase (FNR) module"/>
    <property type="match status" value="1"/>
</dbReference>
<evidence type="ECO:0000256" key="1">
    <source>
        <dbReference type="ARBA" id="ARBA00035644"/>
    </source>
</evidence>
<dbReference type="InterPro" id="IPR017938">
    <property type="entry name" value="Riboflavin_synthase-like_b-brl"/>
</dbReference>
<reference evidence="4" key="1">
    <citation type="submission" date="2017-08" db="EMBL/GenBank/DDBJ databases">
        <title>A dynamic microbial community with high functional redundancy inhabits the cold, oxic subseafloor aquifer.</title>
        <authorList>
            <person name="Tully B.J."/>
            <person name="Wheat C.G."/>
            <person name="Glazer B.T."/>
            <person name="Huber J.A."/>
        </authorList>
    </citation>
    <scope>NUCLEOTIDE SEQUENCE [LARGE SCALE GENOMIC DNA]</scope>
</reference>
<feature type="domain" description="FAD-binding FR-type" evidence="2">
    <location>
        <begin position="4"/>
        <end position="111"/>
    </location>
</feature>
<organism evidence="3 4">
    <name type="scientific">SAR86 cluster bacterium</name>
    <dbReference type="NCBI Taxonomy" id="2030880"/>
    <lineage>
        <taxon>Bacteria</taxon>
        <taxon>Pseudomonadati</taxon>
        <taxon>Pseudomonadota</taxon>
        <taxon>Gammaproteobacteria</taxon>
        <taxon>SAR86 cluster</taxon>
    </lineage>
</organism>
<dbReference type="InterPro" id="IPR017927">
    <property type="entry name" value="FAD-bd_FR_type"/>
</dbReference>
<dbReference type="Pfam" id="PF04954">
    <property type="entry name" value="SIP"/>
    <property type="match status" value="1"/>
</dbReference>
<dbReference type="Pfam" id="PF08021">
    <property type="entry name" value="FAD_binding_9"/>
    <property type="match status" value="1"/>
</dbReference>
<dbReference type="InterPro" id="IPR039261">
    <property type="entry name" value="FNR_nucleotide-bd"/>
</dbReference>
<dbReference type="InterPro" id="IPR007037">
    <property type="entry name" value="SIP_rossman_dom"/>
</dbReference>
<dbReference type="EMBL" id="NVWI01000001">
    <property type="protein sequence ID" value="PCJ43402.1"/>
    <property type="molecule type" value="Genomic_DNA"/>
</dbReference>
<evidence type="ECO:0000313" key="4">
    <source>
        <dbReference type="Proteomes" id="UP000228987"/>
    </source>
</evidence>
<dbReference type="SUPFAM" id="SSF63380">
    <property type="entry name" value="Riboflavin synthase domain-like"/>
    <property type="match status" value="1"/>
</dbReference>
<dbReference type="AlphaFoldDB" id="A0A2A5CHZ4"/>
<dbReference type="InterPro" id="IPR039374">
    <property type="entry name" value="SIP_fam"/>
</dbReference>
<accession>A0A2A5CHZ4</accession>
<dbReference type="CDD" id="cd06193">
    <property type="entry name" value="siderophore_interacting"/>
    <property type="match status" value="1"/>
</dbReference>
<evidence type="ECO:0000313" key="3">
    <source>
        <dbReference type="EMBL" id="PCJ43402.1"/>
    </source>
</evidence>
<dbReference type="Proteomes" id="UP000228987">
    <property type="component" value="Unassembled WGS sequence"/>
</dbReference>
<dbReference type="PROSITE" id="PS51384">
    <property type="entry name" value="FAD_FR"/>
    <property type="match status" value="1"/>
</dbReference>
<dbReference type="PANTHER" id="PTHR30157">
    <property type="entry name" value="FERRIC REDUCTASE, NADPH-DEPENDENT"/>
    <property type="match status" value="1"/>
</dbReference>
<evidence type="ECO:0000259" key="2">
    <source>
        <dbReference type="PROSITE" id="PS51384"/>
    </source>
</evidence>
<dbReference type="InterPro" id="IPR013113">
    <property type="entry name" value="SIP_FAD-bd"/>
</dbReference>
<comment type="caution">
    <text evidence="3">The sequence shown here is derived from an EMBL/GenBank/DDBJ whole genome shotgun (WGS) entry which is preliminary data.</text>
</comment>
<dbReference type="PANTHER" id="PTHR30157:SF0">
    <property type="entry name" value="NADPH-DEPENDENT FERRIC-CHELATE REDUCTASE"/>
    <property type="match status" value="1"/>
</dbReference>
<gene>
    <name evidence="3" type="ORF">COA71_00585</name>
</gene>
<dbReference type="Gene3D" id="2.40.30.10">
    <property type="entry name" value="Translation factors"/>
    <property type="match status" value="1"/>
</dbReference>
<comment type="similarity">
    <text evidence="1">Belongs to the SIP oxidoreductase family.</text>
</comment>
<protein>
    <submittedName>
        <fullName evidence="3">NADPH-dependent ferric siderophore reductase</fullName>
    </submittedName>
</protein>